<organism evidence="2">
    <name type="scientific">Daphnia magna</name>
    <dbReference type="NCBI Taxonomy" id="35525"/>
    <lineage>
        <taxon>Eukaryota</taxon>
        <taxon>Metazoa</taxon>
        <taxon>Ecdysozoa</taxon>
        <taxon>Arthropoda</taxon>
        <taxon>Crustacea</taxon>
        <taxon>Branchiopoda</taxon>
        <taxon>Diplostraca</taxon>
        <taxon>Cladocera</taxon>
        <taxon>Anomopoda</taxon>
        <taxon>Daphniidae</taxon>
        <taxon>Daphnia</taxon>
    </lineage>
</organism>
<feature type="compositionally biased region" description="Polar residues" evidence="1">
    <location>
        <begin position="1"/>
        <end position="10"/>
    </location>
</feature>
<sequence length="63" mass="6881">MSCSATSSTTIRHDVNPRYKHEGGYSVQRHRCLWILKSTVSCGSPSHGSLSCPRVSTTADVLM</sequence>
<name>A0A0P6I4R5_9CRUS</name>
<feature type="compositionally biased region" description="Basic and acidic residues" evidence="1">
    <location>
        <begin position="11"/>
        <end position="20"/>
    </location>
</feature>
<dbReference type="EMBL" id="GDIQ01016991">
    <property type="protein sequence ID" value="JAN77746.1"/>
    <property type="molecule type" value="Transcribed_RNA"/>
</dbReference>
<dbReference type="AlphaFoldDB" id="A0A0P6I4R5"/>
<protein>
    <submittedName>
        <fullName evidence="2">Uncharacterized protein</fullName>
    </submittedName>
</protein>
<accession>A0A0P6I4R5</accession>
<reference evidence="2" key="1">
    <citation type="submission" date="2015-10" db="EMBL/GenBank/DDBJ databases">
        <title>EvidentialGene: Evidence-directed Construction of Complete mRNA Transcriptomes without Genomes.</title>
        <authorList>
            <person name="Gilbert D.G."/>
        </authorList>
    </citation>
    <scope>NUCLEOTIDE SEQUENCE</scope>
</reference>
<evidence type="ECO:0000313" key="2">
    <source>
        <dbReference type="EMBL" id="JAN77746.1"/>
    </source>
</evidence>
<feature type="region of interest" description="Disordered" evidence="1">
    <location>
        <begin position="1"/>
        <end position="20"/>
    </location>
</feature>
<evidence type="ECO:0000256" key="1">
    <source>
        <dbReference type="SAM" id="MobiDB-lite"/>
    </source>
</evidence>
<proteinExistence type="predicted"/>